<feature type="transmembrane region" description="Helical" evidence="7">
    <location>
        <begin position="133"/>
        <end position="150"/>
    </location>
</feature>
<dbReference type="InterPro" id="IPR049453">
    <property type="entry name" value="Memb_transporter_dom"/>
</dbReference>
<dbReference type="NCBIfam" id="TIGR01667">
    <property type="entry name" value="YCCS_YHFK"/>
    <property type="match status" value="1"/>
</dbReference>
<dbReference type="Proteomes" id="UP001163821">
    <property type="component" value="Unassembled WGS sequence"/>
</dbReference>
<reference evidence="10" key="1">
    <citation type="submission" date="2022-10" db="EMBL/GenBank/DDBJ databases">
        <title>Gaoshiqiia sediminis gen. nov., sp. nov., isolated from coastal sediment.</title>
        <authorList>
            <person name="Yu W.X."/>
            <person name="Mu D.S."/>
            <person name="Du J.Z."/>
            <person name="Liang Y.Q."/>
        </authorList>
    </citation>
    <scope>NUCLEOTIDE SEQUENCE</scope>
    <source>
        <strain evidence="10">A06</strain>
    </source>
</reference>
<evidence type="ECO:0000256" key="2">
    <source>
        <dbReference type="ARBA" id="ARBA00022475"/>
    </source>
</evidence>
<keyword evidence="3 7" id="KW-0812">Transmembrane</keyword>
<dbReference type="InterPro" id="IPR010019">
    <property type="entry name" value="Integral_membrane_YccS"/>
</dbReference>
<evidence type="ECO:0000313" key="10">
    <source>
        <dbReference type="EMBL" id="MCW0482452.1"/>
    </source>
</evidence>
<keyword evidence="2" id="KW-1003">Cell membrane</keyword>
<comment type="subcellular location">
    <subcellularLocation>
        <location evidence="1">Cell membrane</location>
        <topology evidence="1">Multi-pass membrane protein</topology>
    </subcellularLocation>
</comment>
<accession>A0AA41Y7D2</accession>
<evidence type="ECO:0000259" key="9">
    <source>
        <dbReference type="Pfam" id="PF13515"/>
    </source>
</evidence>
<organism evidence="10 11">
    <name type="scientific">Gaoshiqia sediminis</name>
    <dbReference type="NCBI Taxonomy" id="2986998"/>
    <lineage>
        <taxon>Bacteria</taxon>
        <taxon>Pseudomonadati</taxon>
        <taxon>Bacteroidota</taxon>
        <taxon>Bacteroidia</taxon>
        <taxon>Marinilabiliales</taxon>
        <taxon>Prolixibacteraceae</taxon>
        <taxon>Gaoshiqia</taxon>
    </lineage>
</organism>
<gene>
    <name evidence="10" type="primary">yccS</name>
    <name evidence="10" type="ORF">N2K84_06900</name>
</gene>
<keyword evidence="11" id="KW-1185">Reference proteome</keyword>
<sequence>MKKRKNSFPHLQLRSWINGQSWYEPLHRAFWSNPDRLMAAKATMSIALLAVPFVLAGQSFFAVTLALGALTGALSETDDHPKGRIKSLGLKVVSFGISSLAVELLRPWPVLLGLGLAVSTIFFLLIGGLGERYRGVTFGALLVGLYTMLGTEISSSWHWQPVLLSGGALFYGLISLALLYYRPWRLLEEQLARGFQALSAYMEEKANLFPSDEKRQGEIRNRLALLNVELVEALDRCKEVLNTYGDALKDETPLKPYLHHFMLLQGLHERAASSHERYDLLSRDPLNQALLEGIGQLLHQLAGATHLFAASLLSGKPYRHPVSLNWSVKALNDQLEKYQPDETHPLVLLVRNLSRSNTALQQANNRQQQSPTPRLAKDKRSLTQRFKDQLNPNHPRLRHAIRLSICFLIGFTISEGLNVSKGEWIILTSLFVCQPSYSETRRRLFQRMLGTLTGVIAGVLVVQLLPTVPGQLLLMLAAAFAFFVWLRRNYSVSVIFITIFVLAAFNLIAGKGVAVMLPRLLDTFIGSALAFITVRFIWPDWQHKRMPGLLAEALDKNAAYFRAIIREYRQPAPGDDLNYRIARREAHRADNALVLAWQDMQVEPRKRRQFREQAFTLTYLNHALLSYLSAFGAHREQESGKNDEIPEIAGQLLEILQDCSQSRQKEGTRQSVERILLFIGQKTATPQVGVLRQQLTLLYHIAEVSLKIIERSVLFQSEKKQP</sequence>
<feature type="domain" description="Integral membrane bound transporter" evidence="9">
    <location>
        <begin position="411"/>
        <end position="532"/>
    </location>
</feature>
<dbReference type="NCBIfam" id="TIGR01666">
    <property type="entry name" value="YCCS"/>
    <property type="match status" value="1"/>
</dbReference>
<dbReference type="InterPro" id="IPR032692">
    <property type="entry name" value="YccS_N"/>
</dbReference>
<dbReference type="RefSeq" id="WP_282591056.1">
    <property type="nucleotide sequence ID" value="NZ_JAPAAF010000007.1"/>
</dbReference>
<evidence type="ECO:0000256" key="5">
    <source>
        <dbReference type="ARBA" id="ARBA00023136"/>
    </source>
</evidence>
<evidence type="ECO:0000256" key="3">
    <source>
        <dbReference type="ARBA" id="ARBA00022692"/>
    </source>
</evidence>
<feature type="transmembrane region" description="Helical" evidence="7">
    <location>
        <begin position="108"/>
        <end position="126"/>
    </location>
</feature>
<evidence type="ECO:0000256" key="1">
    <source>
        <dbReference type="ARBA" id="ARBA00004651"/>
    </source>
</evidence>
<evidence type="ECO:0000313" key="11">
    <source>
        <dbReference type="Proteomes" id="UP001163821"/>
    </source>
</evidence>
<feature type="transmembrane region" description="Helical" evidence="7">
    <location>
        <begin position="162"/>
        <end position="181"/>
    </location>
</feature>
<feature type="transmembrane region" description="Helical" evidence="7">
    <location>
        <begin position="493"/>
        <end position="514"/>
    </location>
</feature>
<dbReference type="InterPro" id="IPR010020">
    <property type="entry name" value="Integral_membrane_YCCS_YHJK"/>
</dbReference>
<feature type="transmembrane region" description="Helical" evidence="7">
    <location>
        <begin position="46"/>
        <end position="70"/>
    </location>
</feature>
<dbReference type="EMBL" id="JAPAAF010000007">
    <property type="protein sequence ID" value="MCW0482452.1"/>
    <property type="molecule type" value="Genomic_DNA"/>
</dbReference>
<feature type="transmembrane region" description="Helical" evidence="7">
    <location>
        <begin position="444"/>
        <end position="462"/>
    </location>
</feature>
<dbReference type="PANTHER" id="PTHR30509">
    <property type="entry name" value="P-HYDROXYBENZOIC ACID EFFLUX PUMP SUBUNIT-RELATED"/>
    <property type="match status" value="1"/>
</dbReference>
<proteinExistence type="inferred from homology"/>
<dbReference type="Pfam" id="PF13515">
    <property type="entry name" value="FUSC_2"/>
    <property type="match status" value="1"/>
</dbReference>
<keyword evidence="5 7" id="KW-0472">Membrane</keyword>
<evidence type="ECO:0000256" key="4">
    <source>
        <dbReference type="ARBA" id="ARBA00022989"/>
    </source>
</evidence>
<comment type="caution">
    <text evidence="10">The sequence shown here is derived from an EMBL/GenBank/DDBJ whole genome shotgun (WGS) entry which is preliminary data.</text>
</comment>
<feature type="transmembrane region" description="Helical" evidence="7">
    <location>
        <begin position="468"/>
        <end position="486"/>
    </location>
</feature>
<feature type="domain" description="Integral membrane protein YccS N-terminal" evidence="8">
    <location>
        <begin position="88"/>
        <end position="355"/>
    </location>
</feature>
<dbReference type="AlphaFoldDB" id="A0AA41Y7D2"/>
<name>A0AA41Y7D2_9BACT</name>
<evidence type="ECO:0000259" key="8">
    <source>
        <dbReference type="Pfam" id="PF12805"/>
    </source>
</evidence>
<keyword evidence="4 7" id="KW-1133">Transmembrane helix</keyword>
<evidence type="ECO:0000256" key="6">
    <source>
        <dbReference type="ARBA" id="ARBA00043993"/>
    </source>
</evidence>
<dbReference type="GO" id="GO:0005886">
    <property type="term" value="C:plasma membrane"/>
    <property type="evidence" value="ECO:0007669"/>
    <property type="project" value="UniProtKB-SubCell"/>
</dbReference>
<dbReference type="Pfam" id="PF12805">
    <property type="entry name" value="FUSC-like"/>
    <property type="match status" value="1"/>
</dbReference>
<protein>
    <submittedName>
        <fullName evidence="10">YccS family putative transporter</fullName>
    </submittedName>
</protein>
<evidence type="ECO:0000256" key="7">
    <source>
        <dbReference type="SAM" id="Phobius"/>
    </source>
</evidence>
<dbReference type="PANTHER" id="PTHR30509:SF8">
    <property type="entry name" value="INNER MEMBRANE PROTEIN YCCS"/>
    <property type="match status" value="1"/>
</dbReference>
<comment type="similarity">
    <text evidence="6">Belongs to the YccS/YhfK family.</text>
</comment>